<dbReference type="Gene3D" id="3.80.10.10">
    <property type="entry name" value="Ribonuclease Inhibitor"/>
    <property type="match status" value="3"/>
</dbReference>
<accession>A0A7D9DEG2</accession>
<dbReference type="Proteomes" id="UP001152795">
    <property type="component" value="Unassembled WGS sequence"/>
</dbReference>
<reference evidence="6" key="1">
    <citation type="submission" date="2020-04" db="EMBL/GenBank/DDBJ databases">
        <authorList>
            <person name="Alioto T."/>
            <person name="Alioto T."/>
            <person name="Gomez Garrido J."/>
        </authorList>
    </citation>
    <scope>NUCLEOTIDE SEQUENCE</scope>
    <source>
        <strain evidence="6">A484AB</strain>
    </source>
</reference>
<dbReference type="SUPFAM" id="SSF54236">
    <property type="entry name" value="Ubiquitin-like"/>
    <property type="match status" value="1"/>
</dbReference>
<comment type="caution">
    <text evidence="6">The sequence shown here is derived from an EMBL/GenBank/DDBJ whole genome shotgun (WGS) entry which is preliminary data.</text>
</comment>
<dbReference type="EMBL" id="CACRXK020000374">
    <property type="protein sequence ID" value="CAB3981310.1"/>
    <property type="molecule type" value="Genomic_DNA"/>
</dbReference>
<evidence type="ECO:0000256" key="2">
    <source>
        <dbReference type="ARBA" id="ARBA00022490"/>
    </source>
</evidence>
<keyword evidence="7" id="KW-1185">Reference proteome</keyword>
<evidence type="ECO:0000256" key="1">
    <source>
        <dbReference type="ARBA" id="ARBA00004496"/>
    </source>
</evidence>
<feature type="domain" description="Reverse transcriptase" evidence="5">
    <location>
        <begin position="195"/>
        <end position="300"/>
    </location>
</feature>
<evidence type="ECO:0000256" key="3">
    <source>
        <dbReference type="ARBA" id="ARBA00022614"/>
    </source>
</evidence>
<dbReference type="SUPFAM" id="SSF52058">
    <property type="entry name" value="L domain-like"/>
    <property type="match status" value="1"/>
</dbReference>
<dbReference type="InterPro" id="IPR000477">
    <property type="entry name" value="RT_dom"/>
</dbReference>
<dbReference type="GO" id="GO:0005737">
    <property type="term" value="C:cytoplasm"/>
    <property type="evidence" value="ECO:0007669"/>
    <property type="project" value="UniProtKB-SubCell"/>
</dbReference>
<evidence type="ECO:0000256" key="4">
    <source>
        <dbReference type="ARBA" id="ARBA00022737"/>
    </source>
</evidence>
<evidence type="ECO:0000313" key="7">
    <source>
        <dbReference type="Proteomes" id="UP001152795"/>
    </source>
</evidence>
<dbReference type="OrthoDB" id="5855206at2759"/>
<name>A0A7D9DEG2_PARCT</name>
<dbReference type="InterPro" id="IPR029071">
    <property type="entry name" value="Ubiquitin-like_domsf"/>
</dbReference>
<dbReference type="AlphaFoldDB" id="A0A7D9DEG2"/>
<sequence>MNELEMKKDMEEAKRALNSDNTLPVDEQCKRWNTEVNNVLDKHMPLKSMRVRAKDVPYITAEWKQAIRKKRKFAKRHKKLQTEESLAELRKWRNAATRIRRRAIRKYWREKAEDLKTNPRNFFNAFAPFIRNKGKENTTISLQVDDKIEHDQREVAQALRITAEEISGSLTTIYNQVLAHGVWPADWKWGEWIPIHKKDDHLSKENYRPVTILIAVDKVFEQLLCKQLCELTDKIFDDFMSAYRKSYSCETTLIRLVEDWKHALDHNKAVGVLSSDMSKAFDSMYPPLLLSKLQAYALLPHERREVVTLDCCDISTAGEPGEIGRVCPRVTELDLTSNHIEDWNDVLTILSQLKYLRFLSLCGNPLDDSTYSSDLVSNIFQSGGFASLTKLVLNNTNVPLCTVQRLLKYFPSLEELHLSLNNYPRVPEYKDPCTTVKRLHFNGNSIKHWEDVERIGKIFSNLETLIIMENPLLNVERRSKDESFLSLKCLYLTKTKLTSWEHIEDLRKFLSLNEVKLIGISLLASYEKNDARRLLVARLPNIGCLNGTPVTSTEREDAERHFIRKYQTSNQPPARYHELVAIHGELDPLAEVNMDSRADYVDILMHITGRAPRLQSVYLEKTTWQFRKDIADMLQVHVSKISLNYQDKGSMQWSERMIYKNRPLYRYGIKDGDAIFVVVHDSENF</sequence>
<keyword evidence="2" id="KW-0963">Cytoplasm</keyword>
<evidence type="ECO:0000313" key="6">
    <source>
        <dbReference type="EMBL" id="CAB3981310.1"/>
    </source>
</evidence>
<dbReference type="PANTHER" id="PTHR46545">
    <property type="entry name" value="LEUCINE-RICH REPEAT-CONTAINING PROTEIN 51"/>
    <property type="match status" value="1"/>
</dbReference>
<gene>
    <name evidence="6" type="ORF">PACLA_8A067847</name>
</gene>
<keyword evidence="3" id="KW-0433">Leucine-rich repeat</keyword>
<dbReference type="PANTHER" id="PTHR46545:SF1">
    <property type="entry name" value="LEUCINE-RICH REPEAT-CONTAINING PROTEIN 51"/>
    <property type="match status" value="1"/>
</dbReference>
<comment type="subcellular location">
    <subcellularLocation>
        <location evidence="1">Cytoplasm</location>
    </subcellularLocation>
</comment>
<keyword evidence="4" id="KW-0677">Repeat</keyword>
<proteinExistence type="predicted"/>
<evidence type="ECO:0000259" key="5">
    <source>
        <dbReference type="Pfam" id="PF00078"/>
    </source>
</evidence>
<dbReference type="InterPro" id="IPR032675">
    <property type="entry name" value="LRR_dom_sf"/>
</dbReference>
<protein>
    <recommendedName>
        <fullName evidence="5">Reverse transcriptase domain-containing protein</fullName>
    </recommendedName>
</protein>
<organism evidence="6 7">
    <name type="scientific">Paramuricea clavata</name>
    <name type="common">Red gorgonian</name>
    <name type="synonym">Violescent sea-whip</name>
    <dbReference type="NCBI Taxonomy" id="317549"/>
    <lineage>
        <taxon>Eukaryota</taxon>
        <taxon>Metazoa</taxon>
        <taxon>Cnidaria</taxon>
        <taxon>Anthozoa</taxon>
        <taxon>Octocorallia</taxon>
        <taxon>Malacalcyonacea</taxon>
        <taxon>Plexauridae</taxon>
        <taxon>Paramuricea</taxon>
    </lineage>
</organism>
<dbReference type="Pfam" id="PF00078">
    <property type="entry name" value="RVT_1"/>
    <property type="match status" value="1"/>
</dbReference>